<sequence length="81" mass="8450">MMSSLGKAADPPRLHTEPQCALGRLMRLNASPTAFRGPRGKLAAPDSLSPLTGLGVATMSEPRGRGILIPTSGLRAKQGQE</sequence>
<dbReference type="Proteomes" id="UP001221898">
    <property type="component" value="Unassembled WGS sequence"/>
</dbReference>
<organism evidence="2 3">
    <name type="scientific">Aldrovandia affinis</name>
    <dbReference type="NCBI Taxonomy" id="143900"/>
    <lineage>
        <taxon>Eukaryota</taxon>
        <taxon>Metazoa</taxon>
        <taxon>Chordata</taxon>
        <taxon>Craniata</taxon>
        <taxon>Vertebrata</taxon>
        <taxon>Euteleostomi</taxon>
        <taxon>Actinopterygii</taxon>
        <taxon>Neopterygii</taxon>
        <taxon>Teleostei</taxon>
        <taxon>Notacanthiformes</taxon>
        <taxon>Halosauridae</taxon>
        <taxon>Aldrovandia</taxon>
    </lineage>
</organism>
<dbReference type="AlphaFoldDB" id="A0AAD7RWT6"/>
<evidence type="ECO:0000313" key="2">
    <source>
        <dbReference type="EMBL" id="KAJ8391729.1"/>
    </source>
</evidence>
<dbReference type="EMBL" id="JAINUG010000154">
    <property type="protein sequence ID" value="KAJ8391729.1"/>
    <property type="molecule type" value="Genomic_DNA"/>
</dbReference>
<name>A0AAD7RWT6_9TELE</name>
<gene>
    <name evidence="2" type="ORF">AAFF_G00086790</name>
</gene>
<evidence type="ECO:0000313" key="3">
    <source>
        <dbReference type="Proteomes" id="UP001221898"/>
    </source>
</evidence>
<accession>A0AAD7RWT6</accession>
<reference evidence="2" key="1">
    <citation type="journal article" date="2023" name="Science">
        <title>Genome structures resolve the early diversification of teleost fishes.</title>
        <authorList>
            <person name="Parey E."/>
            <person name="Louis A."/>
            <person name="Montfort J."/>
            <person name="Bouchez O."/>
            <person name="Roques C."/>
            <person name="Iampietro C."/>
            <person name="Lluch J."/>
            <person name="Castinel A."/>
            <person name="Donnadieu C."/>
            <person name="Desvignes T."/>
            <person name="Floi Bucao C."/>
            <person name="Jouanno E."/>
            <person name="Wen M."/>
            <person name="Mejri S."/>
            <person name="Dirks R."/>
            <person name="Jansen H."/>
            <person name="Henkel C."/>
            <person name="Chen W.J."/>
            <person name="Zahm M."/>
            <person name="Cabau C."/>
            <person name="Klopp C."/>
            <person name="Thompson A.W."/>
            <person name="Robinson-Rechavi M."/>
            <person name="Braasch I."/>
            <person name="Lecointre G."/>
            <person name="Bobe J."/>
            <person name="Postlethwait J.H."/>
            <person name="Berthelot C."/>
            <person name="Roest Crollius H."/>
            <person name="Guiguen Y."/>
        </authorList>
    </citation>
    <scope>NUCLEOTIDE SEQUENCE</scope>
    <source>
        <strain evidence="2">NC1722</strain>
    </source>
</reference>
<proteinExistence type="predicted"/>
<feature type="region of interest" description="Disordered" evidence="1">
    <location>
        <begin position="62"/>
        <end position="81"/>
    </location>
</feature>
<protein>
    <submittedName>
        <fullName evidence="2">Uncharacterized protein</fullName>
    </submittedName>
</protein>
<feature type="region of interest" description="Disordered" evidence="1">
    <location>
        <begin position="32"/>
        <end position="51"/>
    </location>
</feature>
<keyword evidence="3" id="KW-1185">Reference proteome</keyword>
<evidence type="ECO:0000256" key="1">
    <source>
        <dbReference type="SAM" id="MobiDB-lite"/>
    </source>
</evidence>
<comment type="caution">
    <text evidence="2">The sequence shown here is derived from an EMBL/GenBank/DDBJ whole genome shotgun (WGS) entry which is preliminary data.</text>
</comment>